<sequence>MLVCGRTLAKELEDEFDNLSFAHYRCAAHVLNLAVQEGLQQPALQMLQADNSTIRERYPLPSELQDIHDIIVLLEPIERATLFLSASNIQHMLNDYWPILDRTSQISAILDPRSKISAFKNQEEREQVKATILELTSYC</sequence>
<evidence type="ECO:0000313" key="2">
    <source>
        <dbReference type="Proteomes" id="UP000789572"/>
    </source>
</evidence>
<organism evidence="1 2">
    <name type="scientific">Paraglomus occultum</name>
    <dbReference type="NCBI Taxonomy" id="144539"/>
    <lineage>
        <taxon>Eukaryota</taxon>
        <taxon>Fungi</taxon>
        <taxon>Fungi incertae sedis</taxon>
        <taxon>Mucoromycota</taxon>
        <taxon>Glomeromycotina</taxon>
        <taxon>Glomeromycetes</taxon>
        <taxon>Paraglomerales</taxon>
        <taxon>Paraglomeraceae</taxon>
        <taxon>Paraglomus</taxon>
    </lineage>
</organism>
<keyword evidence="2" id="KW-1185">Reference proteome</keyword>
<dbReference type="EMBL" id="CAJVPJ010001024">
    <property type="protein sequence ID" value="CAG8571550.1"/>
    <property type="molecule type" value="Genomic_DNA"/>
</dbReference>
<comment type="caution">
    <text evidence="1">The sequence shown here is derived from an EMBL/GenBank/DDBJ whole genome shotgun (WGS) entry which is preliminary data.</text>
</comment>
<name>A0A9N9BMG2_9GLOM</name>
<evidence type="ECO:0000313" key="1">
    <source>
        <dbReference type="EMBL" id="CAG8571550.1"/>
    </source>
</evidence>
<dbReference type="AlphaFoldDB" id="A0A9N9BMG2"/>
<dbReference type="OrthoDB" id="2407681at2759"/>
<dbReference type="Proteomes" id="UP000789572">
    <property type="component" value="Unassembled WGS sequence"/>
</dbReference>
<dbReference type="InterPro" id="IPR012337">
    <property type="entry name" value="RNaseH-like_sf"/>
</dbReference>
<accession>A0A9N9BMG2</accession>
<reference evidence="1" key="1">
    <citation type="submission" date="2021-06" db="EMBL/GenBank/DDBJ databases">
        <authorList>
            <person name="Kallberg Y."/>
            <person name="Tangrot J."/>
            <person name="Rosling A."/>
        </authorList>
    </citation>
    <scope>NUCLEOTIDE SEQUENCE</scope>
    <source>
        <strain evidence="1">IA702</strain>
    </source>
</reference>
<gene>
    <name evidence="1" type="ORF">POCULU_LOCUS6021</name>
</gene>
<protein>
    <submittedName>
        <fullName evidence="1">7821_t:CDS:1</fullName>
    </submittedName>
</protein>
<dbReference type="SUPFAM" id="SSF53098">
    <property type="entry name" value="Ribonuclease H-like"/>
    <property type="match status" value="1"/>
</dbReference>
<feature type="non-terminal residue" evidence="1">
    <location>
        <position position="139"/>
    </location>
</feature>
<proteinExistence type="predicted"/>